<organism evidence="1 2">
    <name type="scientific">Saccharopolyspora gregorii</name>
    <dbReference type="NCBI Taxonomy" id="33914"/>
    <lineage>
        <taxon>Bacteria</taxon>
        <taxon>Bacillati</taxon>
        <taxon>Actinomycetota</taxon>
        <taxon>Actinomycetes</taxon>
        <taxon>Pseudonocardiales</taxon>
        <taxon>Pseudonocardiaceae</taxon>
        <taxon>Saccharopolyspora</taxon>
    </lineage>
</organism>
<evidence type="ECO:0000313" key="1">
    <source>
        <dbReference type="EMBL" id="GAA3354482.1"/>
    </source>
</evidence>
<name>A0ABP6RR46_9PSEU</name>
<comment type="caution">
    <text evidence="1">The sequence shown here is derived from an EMBL/GenBank/DDBJ whole genome shotgun (WGS) entry which is preliminary data.</text>
</comment>
<keyword evidence="2" id="KW-1185">Reference proteome</keyword>
<dbReference type="EMBL" id="BAAAYK010000036">
    <property type="protein sequence ID" value="GAA3354482.1"/>
    <property type="molecule type" value="Genomic_DNA"/>
</dbReference>
<protein>
    <recommendedName>
        <fullName evidence="3">LamG domain-containing protein</fullName>
    </recommendedName>
</protein>
<dbReference type="Gene3D" id="2.60.120.200">
    <property type="match status" value="1"/>
</dbReference>
<dbReference type="InterPro" id="IPR013320">
    <property type="entry name" value="ConA-like_dom_sf"/>
</dbReference>
<reference evidence="2" key="1">
    <citation type="journal article" date="2019" name="Int. J. Syst. Evol. Microbiol.">
        <title>The Global Catalogue of Microorganisms (GCM) 10K type strain sequencing project: providing services to taxonomists for standard genome sequencing and annotation.</title>
        <authorList>
            <consortium name="The Broad Institute Genomics Platform"/>
            <consortium name="The Broad Institute Genome Sequencing Center for Infectious Disease"/>
            <person name="Wu L."/>
            <person name="Ma J."/>
        </authorList>
    </citation>
    <scope>NUCLEOTIDE SEQUENCE [LARGE SCALE GENOMIC DNA]</scope>
    <source>
        <strain evidence="2">JCM 9687</strain>
    </source>
</reference>
<gene>
    <name evidence="1" type="ORF">GCM10020366_11280</name>
</gene>
<evidence type="ECO:0000313" key="2">
    <source>
        <dbReference type="Proteomes" id="UP001500483"/>
    </source>
</evidence>
<dbReference type="Pfam" id="PF13385">
    <property type="entry name" value="Laminin_G_3"/>
    <property type="match status" value="1"/>
</dbReference>
<sequence>MGAPLNLVEKPSGVMGEWVHLAVVYTGEQTEAGHPDIRIYLNGEEVAVDASAAESEVMTDILSEGALPVRFGASIANVSGKLSVDGDLDEVYLFLECSTRRKSGR</sequence>
<dbReference type="SUPFAM" id="SSF49899">
    <property type="entry name" value="Concanavalin A-like lectins/glucanases"/>
    <property type="match status" value="1"/>
</dbReference>
<proteinExistence type="predicted"/>
<evidence type="ECO:0008006" key="3">
    <source>
        <dbReference type="Google" id="ProtNLM"/>
    </source>
</evidence>
<dbReference type="Proteomes" id="UP001500483">
    <property type="component" value="Unassembled WGS sequence"/>
</dbReference>
<accession>A0ABP6RR46</accession>